<accession>A0A1F4UID9</accession>
<keyword evidence="1" id="KW-1133">Transmembrane helix</keyword>
<dbReference type="STRING" id="1802613.A2V54_03690"/>
<reference evidence="2 3" key="1">
    <citation type="journal article" date="2016" name="Nat. Commun.">
        <title>Thousands of microbial genomes shed light on interconnected biogeochemical processes in an aquifer system.</title>
        <authorList>
            <person name="Anantharaman K."/>
            <person name="Brown C.T."/>
            <person name="Hug L.A."/>
            <person name="Sharon I."/>
            <person name="Castelle C.J."/>
            <person name="Probst A.J."/>
            <person name="Thomas B.C."/>
            <person name="Singh A."/>
            <person name="Wilkins M.J."/>
            <person name="Karaoz U."/>
            <person name="Brodie E.L."/>
            <person name="Williams K.H."/>
            <person name="Hubbard S.S."/>
            <person name="Banfield J.F."/>
        </authorList>
    </citation>
    <scope>NUCLEOTIDE SEQUENCE [LARGE SCALE GENOMIC DNA]</scope>
</reference>
<feature type="transmembrane region" description="Helical" evidence="1">
    <location>
        <begin position="26"/>
        <end position="55"/>
    </location>
</feature>
<protein>
    <recommendedName>
        <fullName evidence="4">DUF2993 domain-containing protein</fullName>
    </recommendedName>
</protein>
<sequence>MEDKPEEKQPVKQPEAKKGGKSCLKIFLAAIAILFFLFLLLAGAVAAGIAATGLVEVPVLSKLIKPPAVTEDFSYKKVSEKKLSQKLESAMSGTEGNVKITITLTDDEMNTLISGMFSGPDSPAQDILVKFSPGVIKIKGELADGKAPFYAEIQLARSADSFVFEIQKARLGALPIPGFLVEGLIGQFIGTEQFLGKPTAESLPVKEITVKDGSITIKGLDLSGLGPPGE</sequence>
<evidence type="ECO:0000313" key="2">
    <source>
        <dbReference type="EMBL" id="OGC44570.1"/>
    </source>
</evidence>
<keyword evidence="1" id="KW-0472">Membrane</keyword>
<dbReference type="EMBL" id="MEUW01000015">
    <property type="protein sequence ID" value="OGC44570.1"/>
    <property type="molecule type" value="Genomic_DNA"/>
</dbReference>
<organism evidence="2 3">
    <name type="scientific">candidate division WWE3 bacterium RBG_19FT_COMBO_53_11</name>
    <dbReference type="NCBI Taxonomy" id="1802613"/>
    <lineage>
        <taxon>Bacteria</taxon>
        <taxon>Katanobacteria</taxon>
    </lineage>
</organism>
<proteinExistence type="predicted"/>
<dbReference type="AlphaFoldDB" id="A0A1F4UID9"/>
<evidence type="ECO:0000256" key="1">
    <source>
        <dbReference type="SAM" id="Phobius"/>
    </source>
</evidence>
<comment type="caution">
    <text evidence="2">The sequence shown here is derived from an EMBL/GenBank/DDBJ whole genome shotgun (WGS) entry which is preliminary data.</text>
</comment>
<keyword evidence="1" id="KW-0812">Transmembrane</keyword>
<dbReference type="Proteomes" id="UP000176583">
    <property type="component" value="Unassembled WGS sequence"/>
</dbReference>
<evidence type="ECO:0008006" key="4">
    <source>
        <dbReference type="Google" id="ProtNLM"/>
    </source>
</evidence>
<evidence type="ECO:0000313" key="3">
    <source>
        <dbReference type="Proteomes" id="UP000176583"/>
    </source>
</evidence>
<gene>
    <name evidence="2" type="ORF">A2V54_03690</name>
</gene>
<name>A0A1F4UID9_UNCKA</name>